<dbReference type="RefSeq" id="WP_078191570.1">
    <property type="nucleotide sequence ID" value="NZ_JAMCOZ010000011.1"/>
</dbReference>
<dbReference type="AlphaFoldDB" id="A0A1T1GQ55"/>
<evidence type="ECO:0000256" key="1">
    <source>
        <dbReference type="SAM" id="MobiDB-lite"/>
    </source>
</evidence>
<feature type="region of interest" description="Disordered" evidence="1">
    <location>
        <begin position="90"/>
        <end position="113"/>
    </location>
</feature>
<reference evidence="2 3" key="1">
    <citation type="submission" date="2017-02" db="EMBL/GenBank/DDBJ databases">
        <title>Acinetobacter sp. ANC 4945, whole genome shotgun sequencing project.</title>
        <authorList>
            <person name="Radolfova-Krizova L."/>
            <person name="Al Atrouni A."/>
            <person name="Nemec A."/>
        </authorList>
    </citation>
    <scope>NUCLEOTIDE SEQUENCE [LARGE SCALE GENOMIC DNA]</scope>
    <source>
        <strain evidence="2 3">ANC 4945</strain>
    </source>
</reference>
<accession>A0A1T1GQ55</accession>
<organism evidence="2 3">
    <name type="scientific">Acinetobacter amyesii</name>
    <dbReference type="NCBI Taxonomy" id="2942470"/>
    <lineage>
        <taxon>Bacteria</taxon>
        <taxon>Pseudomonadati</taxon>
        <taxon>Pseudomonadota</taxon>
        <taxon>Gammaproteobacteria</taxon>
        <taxon>Moraxellales</taxon>
        <taxon>Moraxellaceae</taxon>
        <taxon>Acinetobacter</taxon>
    </lineage>
</organism>
<dbReference type="EMBL" id="MVKX01000013">
    <property type="protein sequence ID" value="OOV79635.1"/>
    <property type="molecule type" value="Genomic_DNA"/>
</dbReference>
<gene>
    <name evidence="2" type="ORF">B1202_15875</name>
</gene>
<protein>
    <submittedName>
        <fullName evidence="2">Uncharacterized protein</fullName>
    </submittedName>
</protein>
<comment type="caution">
    <text evidence="2">The sequence shown here is derived from an EMBL/GenBank/DDBJ whole genome shotgun (WGS) entry which is preliminary data.</text>
</comment>
<evidence type="ECO:0000313" key="3">
    <source>
        <dbReference type="Proteomes" id="UP000191160"/>
    </source>
</evidence>
<evidence type="ECO:0000313" key="2">
    <source>
        <dbReference type="EMBL" id="OOV79635.1"/>
    </source>
</evidence>
<proteinExistence type="predicted"/>
<keyword evidence="3" id="KW-1185">Reference proteome</keyword>
<sequence length="113" mass="12693">MYSVFIITNKKKFVLATYNDFNPELSDLTKLQLILNGPTIPFSVSEQYFKTPEDFEIRTFKSGISNALEASLEVNSINLVKANLQTTADGHVPVLPKTRKPRTKKAQQSETEG</sequence>
<name>A0A1T1GQ55_9GAMM</name>
<dbReference type="Proteomes" id="UP000191160">
    <property type="component" value="Unassembled WGS sequence"/>
</dbReference>